<keyword evidence="1" id="KW-0472">Membrane</keyword>
<feature type="transmembrane region" description="Helical" evidence="1">
    <location>
        <begin position="52"/>
        <end position="70"/>
    </location>
</feature>
<reference evidence="2 3" key="1">
    <citation type="submission" date="2015-10" db="EMBL/GenBank/DDBJ databases">
        <title>Draft genome sequence of pyrrolomycin-producing Streptomyces vitaminophilus.</title>
        <authorList>
            <person name="Graham D.E."/>
            <person name="Mahan K.M."/>
            <person name="Klingeman D.M."/>
            <person name="Hettich R.L."/>
            <person name="Parry R.J."/>
        </authorList>
    </citation>
    <scope>NUCLEOTIDE SEQUENCE [LARGE SCALE GENOMIC DNA]</scope>
    <source>
        <strain evidence="2 3">ATCC 31673</strain>
    </source>
</reference>
<keyword evidence="1" id="KW-1133">Transmembrane helix</keyword>
<organism evidence="2 3">
    <name type="scientific">Wenjunlia vitaminophila</name>
    <name type="common">Streptomyces vitaminophilus</name>
    <dbReference type="NCBI Taxonomy" id="76728"/>
    <lineage>
        <taxon>Bacteria</taxon>
        <taxon>Bacillati</taxon>
        <taxon>Actinomycetota</taxon>
        <taxon>Actinomycetes</taxon>
        <taxon>Kitasatosporales</taxon>
        <taxon>Streptomycetaceae</taxon>
        <taxon>Wenjunlia</taxon>
    </lineage>
</organism>
<protein>
    <recommendedName>
        <fullName evidence="4">Integral membrane protein</fullName>
    </recommendedName>
</protein>
<feature type="transmembrane region" description="Helical" evidence="1">
    <location>
        <begin position="114"/>
        <end position="134"/>
    </location>
</feature>
<evidence type="ECO:0000256" key="1">
    <source>
        <dbReference type="SAM" id="Phobius"/>
    </source>
</evidence>
<evidence type="ECO:0000313" key="2">
    <source>
        <dbReference type="EMBL" id="KRV50499.1"/>
    </source>
</evidence>
<dbReference type="AlphaFoldDB" id="A0A0T6LWH6"/>
<sequence length="148" mass="14900">MPEPVSPTAPSPAPTGAGPGRLLVWLYGVFTVAAGARSAVQISTGFGDAPVAYLLSALAAAVYAVMTVTLARGGPTARRISWAGAVLELTGVLAVGTVSFLAPDAFPDATVWSHFGSGYVCIPLALPIAGLLWLRRTGAPDAAPAGSR</sequence>
<keyword evidence="3" id="KW-1185">Reference proteome</keyword>
<evidence type="ECO:0008006" key="4">
    <source>
        <dbReference type="Google" id="ProtNLM"/>
    </source>
</evidence>
<dbReference type="EMBL" id="LLZU01000005">
    <property type="protein sequence ID" value="KRV50499.1"/>
    <property type="molecule type" value="Genomic_DNA"/>
</dbReference>
<dbReference type="eggNOG" id="ENOG5032RMD">
    <property type="taxonomic scope" value="Bacteria"/>
</dbReference>
<evidence type="ECO:0000313" key="3">
    <source>
        <dbReference type="Proteomes" id="UP000050867"/>
    </source>
</evidence>
<accession>A0A0T6LWH6</accession>
<feature type="transmembrane region" description="Helical" evidence="1">
    <location>
        <begin position="82"/>
        <end position="102"/>
    </location>
</feature>
<dbReference type="OrthoDB" id="25997at2"/>
<gene>
    <name evidence="2" type="ORF">AQ490_15580</name>
</gene>
<dbReference type="Proteomes" id="UP000050867">
    <property type="component" value="Unassembled WGS sequence"/>
</dbReference>
<name>A0A0T6LWH6_WENVI</name>
<dbReference type="STRING" id="76728.AQ490_15580"/>
<keyword evidence="1" id="KW-0812">Transmembrane</keyword>
<comment type="caution">
    <text evidence="2">The sequence shown here is derived from an EMBL/GenBank/DDBJ whole genome shotgun (WGS) entry which is preliminary data.</text>
</comment>
<proteinExistence type="predicted"/>
<dbReference type="RefSeq" id="WP_051087328.1">
    <property type="nucleotide sequence ID" value="NZ_LLZU01000005.1"/>
</dbReference>